<evidence type="ECO:0000256" key="1">
    <source>
        <dbReference type="SAM" id="MobiDB-lite"/>
    </source>
</evidence>
<dbReference type="AlphaFoldDB" id="A0ABD3KJM4"/>
<reference evidence="2 3" key="1">
    <citation type="submission" date="2024-11" db="EMBL/GenBank/DDBJ databases">
        <title>Chromosome-level genome assembly of Eucalyptus globulus Labill. provides insights into its genome evolution.</title>
        <authorList>
            <person name="Li X."/>
        </authorList>
    </citation>
    <scope>NUCLEOTIDE SEQUENCE [LARGE SCALE GENOMIC DNA]</scope>
    <source>
        <strain evidence="2">CL2024</strain>
        <tissue evidence="2">Fresh tender leaves</tissue>
    </source>
</reference>
<protein>
    <submittedName>
        <fullName evidence="2">Uncharacterized protein</fullName>
    </submittedName>
</protein>
<sequence length="113" mass="13353">MRYVFGMESDHVWLSYKLLKLEQRLQNAWSHFQVHLRAEKGSIKKCGFRLICEQKEDDLRVVFPAPSVDRNKVQFFGEDLEEDNSIDTEEEDTPIETDVEESSSPLTKKMRWS</sequence>
<dbReference type="EMBL" id="JBJKBG010000005">
    <property type="protein sequence ID" value="KAL3740090.1"/>
    <property type="molecule type" value="Genomic_DNA"/>
</dbReference>
<feature type="compositionally biased region" description="Acidic residues" evidence="1">
    <location>
        <begin position="78"/>
        <end position="101"/>
    </location>
</feature>
<proteinExistence type="predicted"/>
<comment type="caution">
    <text evidence="2">The sequence shown here is derived from an EMBL/GenBank/DDBJ whole genome shotgun (WGS) entry which is preliminary data.</text>
</comment>
<dbReference type="Proteomes" id="UP001634007">
    <property type="component" value="Unassembled WGS sequence"/>
</dbReference>
<name>A0ABD3KJM4_EUCGL</name>
<evidence type="ECO:0000313" key="3">
    <source>
        <dbReference type="Proteomes" id="UP001634007"/>
    </source>
</evidence>
<keyword evidence="3" id="KW-1185">Reference proteome</keyword>
<gene>
    <name evidence="2" type="ORF">ACJRO7_021379</name>
</gene>
<evidence type="ECO:0000313" key="2">
    <source>
        <dbReference type="EMBL" id="KAL3740090.1"/>
    </source>
</evidence>
<feature type="region of interest" description="Disordered" evidence="1">
    <location>
        <begin position="78"/>
        <end position="113"/>
    </location>
</feature>
<organism evidence="2 3">
    <name type="scientific">Eucalyptus globulus</name>
    <name type="common">Tasmanian blue gum</name>
    <dbReference type="NCBI Taxonomy" id="34317"/>
    <lineage>
        <taxon>Eukaryota</taxon>
        <taxon>Viridiplantae</taxon>
        <taxon>Streptophyta</taxon>
        <taxon>Embryophyta</taxon>
        <taxon>Tracheophyta</taxon>
        <taxon>Spermatophyta</taxon>
        <taxon>Magnoliopsida</taxon>
        <taxon>eudicotyledons</taxon>
        <taxon>Gunneridae</taxon>
        <taxon>Pentapetalae</taxon>
        <taxon>rosids</taxon>
        <taxon>malvids</taxon>
        <taxon>Myrtales</taxon>
        <taxon>Myrtaceae</taxon>
        <taxon>Myrtoideae</taxon>
        <taxon>Eucalypteae</taxon>
        <taxon>Eucalyptus</taxon>
    </lineage>
</organism>
<accession>A0ABD3KJM4</accession>